<name>A0A5F8A1H9_MACMU</name>
<reference evidence="1" key="4">
    <citation type="submission" date="2025-09" db="UniProtKB">
        <authorList>
            <consortium name="Ensembl"/>
        </authorList>
    </citation>
    <scope>IDENTIFICATION</scope>
    <source>
        <strain evidence="1">17573</strain>
    </source>
</reference>
<sequence>MSSILEDLESWEAMRFQLCGDLDHRDWVLAEISTLAKMCEKILKLTADAKFGEYSAESTGPRQPWDLGLVPGTEAPPLLPAASLTYLP</sequence>
<evidence type="ECO:0000313" key="2">
    <source>
        <dbReference type="Proteomes" id="UP000006718"/>
    </source>
</evidence>
<keyword evidence="2" id="KW-1185">Reference proteome</keyword>
<dbReference type="Proteomes" id="UP000006718">
    <property type="component" value="Chromosome 7"/>
</dbReference>
<proteinExistence type="predicted"/>
<protein>
    <submittedName>
        <fullName evidence="1">Uncharacterized protein</fullName>
    </submittedName>
</protein>
<dbReference type="Ensembl" id="ENSMMUT00000107086.1">
    <property type="protein sequence ID" value="ENSMMUP00000071771.1"/>
    <property type="gene ID" value="ENSMMUG00000062488.1"/>
</dbReference>
<reference evidence="1" key="3">
    <citation type="submission" date="2025-08" db="UniProtKB">
        <authorList>
            <consortium name="Ensembl"/>
        </authorList>
    </citation>
    <scope>IDENTIFICATION</scope>
    <source>
        <strain evidence="1">17573</strain>
    </source>
</reference>
<dbReference type="Bgee" id="ENSMMUG00000062488">
    <property type="expression patterns" value="Expressed in adipose tissue and 20 other cell types or tissues"/>
</dbReference>
<accession>A0A5F8A1H9</accession>
<dbReference type="VEuPathDB" id="HostDB:ENSMMUG00000062488"/>
<organism evidence="1 2">
    <name type="scientific">Macaca mulatta</name>
    <name type="common">Rhesus macaque</name>
    <dbReference type="NCBI Taxonomy" id="9544"/>
    <lineage>
        <taxon>Eukaryota</taxon>
        <taxon>Metazoa</taxon>
        <taxon>Chordata</taxon>
        <taxon>Craniata</taxon>
        <taxon>Vertebrata</taxon>
        <taxon>Euteleostomi</taxon>
        <taxon>Mammalia</taxon>
        <taxon>Eutheria</taxon>
        <taxon>Euarchontoglires</taxon>
        <taxon>Primates</taxon>
        <taxon>Haplorrhini</taxon>
        <taxon>Catarrhini</taxon>
        <taxon>Cercopithecidae</taxon>
        <taxon>Cercopithecinae</taxon>
        <taxon>Macaca</taxon>
    </lineage>
</organism>
<dbReference type="InParanoid" id="A0A5F8A1H9"/>
<reference evidence="1" key="2">
    <citation type="submission" date="2019-01" db="EMBL/GenBank/DDBJ databases">
        <authorList>
            <person name="Graves T."/>
            <person name="Eichler E.E."/>
            <person name="Wilson R.K."/>
        </authorList>
    </citation>
    <scope>NUCLEOTIDE SEQUENCE [LARGE SCALE GENOMIC DNA]</scope>
    <source>
        <strain evidence="1">17573</strain>
    </source>
</reference>
<reference evidence="2" key="1">
    <citation type="journal article" date="2007" name="Science">
        <title>Evolutionary and biomedical insights from the rhesus macaque genome.</title>
        <authorList>
            <person name="Gibbs R.A."/>
            <person name="Rogers J."/>
            <person name="Katze M.G."/>
            <person name="Bumgarner R."/>
            <person name="Weinstock G.M."/>
            <person name="Mardis E.R."/>
            <person name="Remington K.A."/>
            <person name="Strausberg R.L."/>
            <person name="Venter J.C."/>
            <person name="Wilson R.K."/>
            <person name="Batzer M.A."/>
            <person name="Bustamante C.D."/>
            <person name="Eichler E.E."/>
            <person name="Hahn M.W."/>
            <person name="Hardison R.C."/>
            <person name="Makova K.D."/>
            <person name="Miller W."/>
            <person name="Milosavljevic A."/>
            <person name="Palermo R.E."/>
            <person name="Siepel A."/>
            <person name="Sikela J.M."/>
            <person name="Attaway T."/>
            <person name="Bell S."/>
            <person name="Bernard K.E."/>
            <person name="Buhay C.J."/>
            <person name="Chandrabose M.N."/>
            <person name="Dao M."/>
            <person name="Davis C."/>
            <person name="Delehaunty K.D."/>
            <person name="Ding Y."/>
            <person name="Dinh H.H."/>
            <person name="Dugan-Rocha S."/>
            <person name="Fulton L.A."/>
            <person name="Gabisi R.A."/>
            <person name="Garner T.T."/>
            <person name="Godfrey J."/>
            <person name="Hawes A.C."/>
            <person name="Hernandez J."/>
            <person name="Hines S."/>
            <person name="Holder M."/>
            <person name="Hume J."/>
            <person name="Jhangiani S.N."/>
            <person name="Joshi V."/>
            <person name="Khan Z.M."/>
            <person name="Kirkness E.F."/>
            <person name="Cree A."/>
            <person name="Fowler R.G."/>
            <person name="Lee S."/>
            <person name="Lewis L.R."/>
            <person name="Li Z."/>
            <person name="Liu Y.-S."/>
            <person name="Moore S.M."/>
            <person name="Muzny D."/>
            <person name="Nazareth L.V."/>
            <person name="Ngo D.N."/>
            <person name="Okwuonu G.O."/>
            <person name="Pai G."/>
            <person name="Parker D."/>
            <person name="Paul H.A."/>
            <person name="Pfannkoch C."/>
            <person name="Pohl C.S."/>
            <person name="Rogers Y.-H.C."/>
            <person name="Ruiz S.J."/>
            <person name="Sabo A."/>
            <person name="Santibanez J."/>
            <person name="Schneider B.W."/>
            <person name="Smith S.M."/>
            <person name="Sodergren E."/>
            <person name="Svatek A.F."/>
            <person name="Utterback T.R."/>
            <person name="Vattathil S."/>
            <person name="Warren W."/>
            <person name="White C.S."/>
            <person name="Chinwalla A.T."/>
            <person name="Feng Y."/>
            <person name="Halpern A.L."/>
            <person name="Hillier L.W."/>
            <person name="Huang X."/>
            <person name="Minx P."/>
            <person name="Nelson J.O."/>
            <person name="Pepin K.H."/>
            <person name="Qin X."/>
            <person name="Sutton G.G."/>
            <person name="Venter E."/>
            <person name="Walenz B.P."/>
            <person name="Wallis J.W."/>
            <person name="Worley K.C."/>
            <person name="Yang S.-P."/>
            <person name="Jones S.M."/>
            <person name="Marra M.A."/>
            <person name="Rocchi M."/>
            <person name="Schein J.E."/>
            <person name="Baertsch R."/>
            <person name="Clarke L."/>
            <person name="Csuros M."/>
            <person name="Glasscock J."/>
            <person name="Harris R.A."/>
            <person name="Havlak P."/>
            <person name="Jackson A.R."/>
            <person name="Jiang H."/>
            <person name="Liu Y."/>
            <person name="Messina D.N."/>
            <person name="Shen Y."/>
            <person name="Song H.X.-Z."/>
            <person name="Wylie T."/>
            <person name="Zhang L."/>
            <person name="Birney E."/>
            <person name="Han K."/>
            <person name="Konkel M.K."/>
            <person name="Lee J."/>
            <person name="Smit A.F.A."/>
            <person name="Ullmer B."/>
            <person name="Wang H."/>
            <person name="Xing J."/>
            <person name="Burhans R."/>
            <person name="Cheng Z."/>
            <person name="Karro J.E."/>
            <person name="Ma J."/>
            <person name="Raney B."/>
            <person name="She X."/>
            <person name="Cox M.J."/>
            <person name="Demuth J.P."/>
            <person name="Dumas L.J."/>
            <person name="Han S.-G."/>
            <person name="Hopkins J."/>
            <person name="Karimpour-Fard A."/>
            <person name="Kim Y.H."/>
            <person name="Pollack J.R."/>
            <person name="Vinar T."/>
            <person name="Addo-Quaye C."/>
            <person name="Degenhardt J."/>
            <person name="Denby A."/>
            <person name="Hubisz M.J."/>
            <person name="Indap A."/>
            <person name="Kosiol C."/>
            <person name="Lahn B.T."/>
            <person name="Lawson H.A."/>
            <person name="Marklein A."/>
            <person name="Nielsen R."/>
            <person name="Vallender E.J."/>
            <person name="Clark A.G."/>
            <person name="Ferguson B."/>
            <person name="Hernandez R.D."/>
            <person name="Hirani K."/>
            <person name="Kehrer-Sawatzki H."/>
            <person name="Kolb J."/>
            <person name="Patil S."/>
            <person name="Pu L.-L."/>
            <person name="Ren Y."/>
            <person name="Smith D.G."/>
            <person name="Wheeler D.A."/>
            <person name="Schenck I."/>
            <person name="Ball E.V."/>
            <person name="Chen R."/>
            <person name="Cooper D.N."/>
            <person name="Giardine B."/>
            <person name="Hsu F."/>
            <person name="Kent W.J."/>
            <person name="Lesk A."/>
            <person name="Nelson D.L."/>
            <person name="O'brien W.E."/>
            <person name="Pruefer K."/>
            <person name="Stenson P.D."/>
            <person name="Wallace J.C."/>
            <person name="Ke H."/>
            <person name="Liu X.-M."/>
            <person name="Wang P."/>
            <person name="Xiang A.P."/>
            <person name="Yang F."/>
            <person name="Barber G.P."/>
            <person name="Haussler D."/>
            <person name="Karolchik D."/>
            <person name="Kern A.D."/>
            <person name="Kuhn R.M."/>
            <person name="Smith K.E."/>
            <person name="Zwieg A.S."/>
        </authorList>
    </citation>
    <scope>NUCLEOTIDE SEQUENCE [LARGE SCALE GENOMIC DNA]</scope>
    <source>
        <strain evidence="2">17573</strain>
    </source>
</reference>
<evidence type="ECO:0000313" key="1">
    <source>
        <dbReference type="Ensembl" id="ENSMMUP00000071771.1"/>
    </source>
</evidence>
<dbReference type="AlphaFoldDB" id="A0A5F8A1H9"/>